<evidence type="ECO:0000256" key="1">
    <source>
        <dbReference type="ARBA" id="ARBA00004141"/>
    </source>
</evidence>
<evidence type="ECO:0000259" key="6">
    <source>
        <dbReference type="Pfam" id="PF03176"/>
    </source>
</evidence>
<evidence type="ECO:0000256" key="4">
    <source>
        <dbReference type="ARBA" id="ARBA00023136"/>
    </source>
</evidence>
<name>X0UH57_9ZZZZ</name>
<feature type="non-terminal residue" evidence="7">
    <location>
        <position position="209"/>
    </location>
</feature>
<protein>
    <recommendedName>
        <fullName evidence="6">Membrane transport protein MMPL domain-containing protein</fullName>
    </recommendedName>
</protein>
<reference evidence="7" key="1">
    <citation type="journal article" date="2014" name="Front. Microbiol.">
        <title>High frequency of phylogenetically diverse reductive dehalogenase-homologous genes in deep subseafloor sedimentary metagenomes.</title>
        <authorList>
            <person name="Kawai M."/>
            <person name="Futagami T."/>
            <person name="Toyoda A."/>
            <person name="Takaki Y."/>
            <person name="Nishi S."/>
            <person name="Hori S."/>
            <person name="Arai W."/>
            <person name="Tsubouchi T."/>
            <person name="Morono Y."/>
            <person name="Uchiyama I."/>
            <person name="Ito T."/>
            <person name="Fujiyama A."/>
            <person name="Inagaki F."/>
            <person name="Takami H."/>
        </authorList>
    </citation>
    <scope>NUCLEOTIDE SEQUENCE</scope>
    <source>
        <strain evidence="7">Expedition CK06-06</strain>
    </source>
</reference>
<organism evidence="7">
    <name type="scientific">marine sediment metagenome</name>
    <dbReference type="NCBI Taxonomy" id="412755"/>
    <lineage>
        <taxon>unclassified sequences</taxon>
        <taxon>metagenomes</taxon>
        <taxon>ecological metagenomes</taxon>
    </lineage>
</organism>
<keyword evidence="2 5" id="KW-0812">Transmembrane</keyword>
<dbReference type="AlphaFoldDB" id="X0UH57"/>
<dbReference type="Pfam" id="PF03176">
    <property type="entry name" value="MMPL"/>
    <property type="match status" value="1"/>
</dbReference>
<dbReference type="InterPro" id="IPR004869">
    <property type="entry name" value="MMPL_dom"/>
</dbReference>
<keyword evidence="3 5" id="KW-1133">Transmembrane helix</keyword>
<dbReference type="GO" id="GO:0016020">
    <property type="term" value="C:membrane"/>
    <property type="evidence" value="ECO:0007669"/>
    <property type="project" value="UniProtKB-SubCell"/>
</dbReference>
<evidence type="ECO:0000256" key="2">
    <source>
        <dbReference type="ARBA" id="ARBA00022692"/>
    </source>
</evidence>
<gene>
    <name evidence="7" type="ORF">S01H1_42230</name>
</gene>
<evidence type="ECO:0000256" key="5">
    <source>
        <dbReference type="SAM" id="Phobius"/>
    </source>
</evidence>
<evidence type="ECO:0000313" key="7">
    <source>
        <dbReference type="EMBL" id="GAG05054.1"/>
    </source>
</evidence>
<sequence length="209" mass="22371">MTASEPAGPQSFTARVAMWSARHRKAVLIGWVLIVIVALGACSAIKANTDVDMELPGETGEALRIYEERFGIQATDVTLEIVTFSHPSLTVDDTLYRETVENLMADLRKLRATKTEVVGGTTVVSSTRTVAKTTNHYDIGAPREASPFVAQNEDGGDATFALVEVEGELDEAMDNIDPVVDAVAQAAEASDGFEILIGGDASINKQMNK</sequence>
<feature type="transmembrane region" description="Helical" evidence="5">
    <location>
        <begin position="26"/>
        <end position="45"/>
    </location>
</feature>
<feature type="domain" description="Membrane transport protein MMPL" evidence="6">
    <location>
        <begin position="89"/>
        <end position="208"/>
    </location>
</feature>
<dbReference type="EMBL" id="BARS01026833">
    <property type="protein sequence ID" value="GAG05054.1"/>
    <property type="molecule type" value="Genomic_DNA"/>
</dbReference>
<comment type="caution">
    <text evidence="7">The sequence shown here is derived from an EMBL/GenBank/DDBJ whole genome shotgun (WGS) entry which is preliminary data.</text>
</comment>
<evidence type="ECO:0000256" key="3">
    <source>
        <dbReference type="ARBA" id="ARBA00022989"/>
    </source>
</evidence>
<keyword evidence="4 5" id="KW-0472">Membrane</keyword>
<proteinExistence type="predicted"/>
<comment type="subcellular location">
    <subcellularLocation>
        <location evidence="1">Membrane</location>
        <topology evidence="1">Multi-pass membrane protein</topology>
    </subcellularLocation>
</comment>
<accession>X0UH57</accession>